<feature type="region of interest" description="Disordered" evidence="1">
    <location>
        <begin position="1262"/>
        <end position="1325"/>
    </location>
</feature>
<feature type="region of interest" description="Disordered" evidence="1">
    <location>
        <begin position="1047"/>
        <end position="1106"/>
    </location>
</feature>
<dbReference type="PROSITE" id="PS50228">
    <property type="entry name" value="SUEL_LECTIN"/>
    <property type="match status" value="1"/>
</dbReference>
<feature type="compositionally biased region" description="Acidic residues" evidence="1">
    <location>
        <begin position="417"/>
        <end position="431"/>
    </location>
</feature>
<organism evidence="3 4">
    <name type="scientific">Acropora cervicornis</name>
    <name type="common">Staghorn coral</name>
    <dbReference type="NCBI Taxonomy" id="6130"/>
    <lineage>
        <taxon>Eukaryota</taxon>
        <taxon>Metazoa</taxon>
        <taxon>Cnidaria</taxon>
        <taxon>Anthozoa</taxon>
        <taxon>Hexacorallia</taxon>
        <taxon>Scleractinia</taxon>
        <taxon>Astrocoeniina</taxon>
        <taxon>Acroporidae</taxon>
        <taxon>Acropora</taxon>
    </lineage>
</organism>
<feature type="compositionally biased region" description="Low complexity" evidence="1">
    <location>
        <begin position="319"/>
        <end position="330"/>
    </location>
</feature>
<comment type="caution">
    <text evidence="3">The sequence shown here is derived from an EMBL/GenBank/DDBJ whole genome shotgun (WGS) entry which is preliminary data.</text>
</comment>
<feature type="compositionally biased region" description="Low complexity" evidence="1">
    <location>
        <begin position="243"/>
        <end position="255"/>
    </location>
</feature>
<feature type="compositionally biased region" description="Low complexity" evidence="1">
    <location>
        <begin position="744"/>
        <end position="759"/>
    </location>
</feature>
<keyword evidence="4" id="KW-1185">Reference proteome</keyword>
<feature type="region of interest" description="Disordered" evidence="1">
    <location>
        <begin position="393"/>
        <end position="991"/>
    </location>
</feature>
<accession>A0AAD9Q1R1</accession>
<evidence type="ECO:0000313" key="4">
    <source>
        <dbReference type="Proteomes" id="UP001249851"/>
    </source>
</evidence>
<dbReference type="InterPro" id="IPR043159">
    <property type="entry name" value="Lectin_gal-bd_sf"/>
</dbReference>
<protein>
    <submittedName>
        <fullName evidence="3">Collagen alpha-1(X) chain</fullName>
    </submittedName>
</protein>
<proteinExistence type="predicted"/>
<dbReference type="PANTHER" id="PTHR46780">
    <property type="entry name" value="PROTEIN EVA-1"/>
    <property type="match status" value="1"/>
</dbReference>
<evidence type="ECO:0000313" key="3">
    <source>
        <dbReference type="EMBL" id="KAK2553122.1"/>
    </source>
</evidence>
<feature type="compositionally biased region" description="Acidic residues" evidence="1">
    <location>
        <begin position="1298"/>
        <end position="1311"/>
    </location>
</feature>
<keyword evidence="3" id="KW-0176">Collagen</keyword>
<dbReference type="GO" id="GO:0005581">
    <property type="term" value="C:collagen trimer"/>
    <property type="evidence" value="ECO:0007669"/>
    <property type="project" value="UniProtKB-KW"/>
</dbReference>
<feature type="compositionally biased region" description="Low complexity" evidence="1">
    <location>
        <begin position="400"/>
        <end position="410"/>
    </location>
</feature>
<feature type="region of interest" description="Disordered" evidence="1">
    <location>
        <begin position="212"/>
        <end position="380"/>
    </location>
</feature>
<dbReference type="InterPro" id="IPR000922">
    <property type="entry name" value="Lectin_gal-bd_dom"/>
</dbReference>
<feature type="compositionally biased region" description="Low complexity" evidence="1">
    <location>
        <begin position="1414"/>
        <end position="1438"/>
    </location>
</feature>
<feature type="domain" description="SUEL-type lectin" evidence="2">
    <location>
        <begin position="1451"/>
        <end position="1544"/>
    </location>
</feature>
<evidence type="ECO:0000259" key="2">
    <source>
        <dbReference type="PROSITE" id="PS50228"/>
    </source>
</evidence>
<feature type="compositionally biased region" description="Low complexity" evidence="1">
    <location>
        <begin position="936"/>
        <end position="945"/>
    </location>
</feature>
<reference evidence="3" key="2">
    <citation type="journal article" date="2023" name="Science">
        <title>Genomic signatures of disease resistance in endangered staghorn corals.</title>
        <authorList>
            <person name="Vollmer S.V."/>
            <person name="Selwyn J.D."/>
            <person name="Despard B.A."/>
            <person name="Roesel C.L."/>
        </authorList>
    </citation>
    <scope>NUCLEOTIDE SEQUENCE</scope>
    <source>
        <strain evidence="3">K2</strain>
    </source>
</reference>
<dbReference type="CDD" id="cd22838">
    <property type="entry name" value="Gal_Rha_Lectin_nemgal"/>
    <property type="match status" value="1"/>
</dbReference>
<evidence type="ECO:0000256" key="1">
    <source>
        <dbReference type="SAM" id="MobiDB-lite"/>
    </source>
</evidence>
<feature type="compositionally biased region" description="Polar residues" evidence="1">
    <location>
        <begin position="847"/>
        <end position="858"/>
    </location>
</feature>
<feature type="compositionally biased region" description="Basic and acidic residues" evidence="1">
    <location>
        <begin position="256"/>
        <end position="270"/>
    </location>
</feature>
<reference evidence="3" key="1">
    <citation type="journal article" date="2023" name="G3 (Bethesda)">
        <title>Whole genome assembly and annotation of the endangered Caribbean coral Acropora cervicornis.</title>
        <authorList>
            <person name="Selwyn J.D."/>
            <person name="Vollmer S.V."/>
        </authorList>
    </citation>
    <scope>NUCLEOTIDE SEQUENCE</scope>
    <source>
        <strain evidence="3">K2</strain>
    </source>
</reference>
<feature type="region of interest" description="Disordered" evidence="1">
    <location>
        <begin position="1357"/>
        <end position="1438"/>
    </location>
</feature>
<feature type="compositionally biased region" description="Low complexity" evidence="1">
    <location>
        <begin position="432"/>
        <end position="454"/>
    </location>
</feature>
<dbReference type="EMBL" id="JARQWQ010000080">
    <property type="protein sequence ID" value="KAK2553122.1"/>
    <property type="molecule type" value="Genomic_DNA"/>
</dbReference>
<feature type="compositionally biased region" description="Polar residues" evidence="1">
    <location>
        <begin position="352"/>
        <end position="363"/>
    </location>
</feature>
<feature type="compositionally biased region" description="Basic and acidic residues" evidence="1">
    <location>
        <begin position="1312"/>
        <end position="1325"/>
    </location>
</feature>
<feature type="compositionally biased region" description="Low complexity" evidence="1">
    <location>
        <begin position="1047"/>
        <end position="1087"/>
    </location>
</feature>
<gene>
    <name evidence="3" type="ORF">P5673_025575</name>
</gene>
<feature type="compositionally biased region" description="Polar residues" evidence="1">
    <location>
        <begin position="594"/>
        <end position="605"/>
    </location>
</feature>
<feature type="compositionally biased region" description="Low complexity" evidence="1">
    <location>
        <begin position="567"/>
        <end position="581"/>
    </location>
</feature>
<feature type="compositionally biased region" description="Low complexity" evidence="1">
    <location>
        <begin position="1357"/>
        <end position="1375"/>
    </location>
</feature>
<feature type="region of interest" description="Disordered" evidence="1">
    <location>
        <begin position="1133"/>
        <end position="1174"/>
    </location>
</feature>
<dbReference type="Pfam" id="PF02140">
    <property type="entry name" value="SUEL_Lectin"/>
    <property type="match status" value="1"/>
</dbReference>
<feature type="compositionally biased region" description="Polar residues" evidence="1">
    <location>
        <begin position="946"/>
        <end position="955"/>
    </location>
</feature>
<feature type="compositionally biased region" description="Low complexity" evidence="1">
    <location>
        <begin position="633"/>
        <end position="648"/>
    </location>
</feature>
<feature type="compositionally biased region" description="Low complexity" evidence="1">
    <location>
        <begin position="1267"/>
        <end position="1280"/>
    </location>
</feature>
<dbReference type="Pfam" id="PF01391">
    <property type="entry name" value="Collagen"/>
    <property type="match status" value="1"/>
</dbReference>
<dbReference type="Proteomes" id="UP001249851">
    <property type="component" value="Unassembled WGS sequence"/>
</dbReference>
<dbReference type="GO" id="GO:0030246">
    <property type="term" value="F:carbohydrate binding"/>
    <property type="evidence" value="ECO:0007669"/>
    <property type="project" value="InterPro"/>
</dbReference>
<dbReference type="InterPro" id="IPR008160">
    <property type="entry name" value="Collagen"/>
</dbReference>
<feature type="compositionally biased region" description="Low complexity" evidence="1">
    <location>
        <begin position="974"/>
        <end position="985"/>
    </location>
</feature>
<feature type="compositionally biased region" description="Low complexity" evidence="1">
    <location>
        <begin position="510"/>
        <end position="525"/>
    </location>
</feature>
<dbReference type="Gene3D" id="2.60.120.740">
    <property type="match status" value="1"/>
</dbReference>
<sequence length="1600" mass="165211">MLQNGCFSHTDRNFSKIYWGSLGGQKFSCIDSLPGRHVFRSSLPQKADLILRPSSCPEHDIDSMFPSHPNAVALASLTQFHIENFRPNAVNFVDRCDIKGKGTVIYSRNCQDSNVCLSSRFAGYPGVIPVIQYYKLSDLPDNVKLQKDSDINLMEVLESLAPVPSEEVVAIKPKGEGIERFRRRVEPASVHSSLPNLPLPKENNSIFSQRQFSDSVAGPSSGDGEWDSGNAASSKAKKNVITGEEASGSMESSGAVEKRINEPLVKDKPVVMKPAESSAPGSTEESSGALPEAATESLSPLSQPPPVAISQHSVDKEAAASANTVAFNAAEPEATGTVASRARNDSKEAVPANSTVKNQSVSGSGEGTRPAQSNEAGESGLNADELAFIAGLQKAKKQQKTAIKSTQTIKLPGSIGSDEDENNDQESESGEESGSGSQDEEASSSGSAESGNEEFTQRSEVEQSSGKEASGEDDDEEESGSGSAEEEDGEDSSGQSSTDEEQSKDSIIDVTSGSGVSFISGVGQSKAENGDSSGEDDKQEESLPGSLGQVNNIEKLETKSTTPANTSGFAFSSGSGEAISSNVASGSGDRMASVTDSVANTSKLKGSNEEELPGSVGGIADIGKLESQEEAVSDQTSSGSGDSVSSNSKINPEESLLQQILPDLPSGSGEPDKDERPLPGSEGGQLNLDEIQASSSLGSGDGKVQIVNPTANNQHEGSATNEIGSGESLQNFASVPLESLVKASDSSGSGSKAQESGSGIAENFESLEIPSQDDETLPGSVGAVGPNLMTLASPENKAGSGEEELSGAGSGTGSGLEDQPKKIGAFQLADNSGSGSGSGSGSRKTDTSNLETASTIVRTQVGKPMKAQNRESDTTQKGNDTNTIMAQKKPAESVETSGGFGLSLAPLQPSSGSGTADESLPGGFGFGDSTDLQSLAGSGEEGASGFTFQSGSGSNLMDMGLSASGSAYGDDLSHSGSSSGSGTLSEADEVELLSRKNFPSISSAMSSASAEQDNGSTLGSGTQIVSVVKHAYLPTPKRVGAGISSSTLAASASGSSGSSSASGQSNSGAHLGSSESSSASGQSNSGARPESTGIEESYSTSGSAAFDTSMYEGSGSGFLSKIVEFPAKDLLQPAEASASGEELNNATESGAGEGSTAQFPGDNDVQETSQRSHTGKVKTISFNLNSGLKADAISDTLSKIPINLRVGSGSSYGLGSGTGIDYGSTSDFLSSSDGSGTLQLTPATSPSDAIVNLFGNAISNAGRETNSDSSSTSVSGEGSSAHYLKTGKNRNRIPESGDSSDETSLLDESDEKEQVEYDLPKPGDTVDQKLLDRFMISQILEQNLTLFYGGLAGRPGKQGPLGPAGPPGQQGMTGPLGPPGPLGDVGSPGADGEKGVIGPPGLPGVPGMKGEQGPPGLMGLAGDPGAPGLPGPLGDEGPVGPEALMPNCSYICEGEKTWIQCKQYETVKINRAFWGREENEFCPEAPVGLVTDKLCETDPENTFRKVQSQCRHNQACEIVASNTFFDDPTCKNTFKYLKLCYECIPDEVHATDVLLDQGKRRKRGARLEDLLRKRREKARETLMDELWEHPFRGRVVHIDV</sequence>
<name>A0AAD9Q1R1_ACRCE</name>
<feature type="compositionally biased region" description="Polar residues" evidence="1">
    <location>
        <begin position="707"/>
        <end position="733"/>
    </location>
</feature>
<feature type="compositionally biased region" description="Polar residues" evidence="1">
    <location>
        <begin position="875"/>
        <end position="885"/>
    </location>
</feature>
<feature type="compositionally biased region" description="Acidic residues" evidence="1">
    <location>
        <begin position="471"/>
        <end position="491"/>
    </location>
</feature>